<feature type="compositionally biased region" description="Low complexity" evidence="17">
    <location>
        <begin position="292"/>
        <end position="301"/>
    </location>
</feature>
<feature type="compositionally biased region" description="Basic and acidic residues" evidence="17">
    <location>
        <begin position="404"/>
        <end position="415"/>
    </location>
</feature>
<proteinExistence type="inferred from homology"/>
<protein>
    <recommendedName>
        <fullName evidence="18">ZZ-type domain-containing protein</fullName>
    </recommendedName>
</protein>
<evidence type="ECO:0000256" key="9">
    <source>
        <dbReference type="ARBA" id="ARBA00022816"/>
    </source>
</evidence>
<keyword evidence="11" id="KW-0810">Translation regulation</keyword>
<dbReference type="GO" id="GO:0035145">
    <property type="term" value="C:exon-exon junction complex"/>
    <property type="evidence" value="ECO:0007669"/>
    <property type="project" value="InterPro"/>
</dbReference>
<organism evidence="19 20">
    <name type="scientific">Carpinus fangiana</name>
    <dbReference type="NCBI Taxonomy" id="176857"/>
    <lineage>
        <taxon>Eukaryota</taxon>
        <taxon>Viridiplantae</taxon>
        <taxon>Streptophyta</taxon>
        <taxon>Embryophyta</taxon>
        <taxon>Tracheophyta</taxon>
        <taxon>Spermatophyta</taxon>
        <taxon>Magnoliopsida</taxon>
        <taxon>eudicotyledons</taxon>
        <taxon>Gunneridae</taxon>
        <taxon>Pentapetalae</taxon>
        <taxon>rosids</taxon>
        <taxon>fabids</taxon>
        <taxon>Fagales</taxon>
        <taxon>Betulaceae</taxon>
        <taxon>Carpinus</taxon>
    </lineage>
</organism>
<dbReference type="SMART" id="SM01044">
    <property type="entry name" value="Btz"/>
    <property type="match status" value="1"/>
</dbReference>
<feature type="compositionally biased region" description="Gly residues" evidence="17">
    <location>
        <begin position="197"/>
        <end position="207"/>
    </location>
</feature>
<evidence type="ECO:0000256" key="2">
    <source>
        <dbReference type="ARBA" id="ARBA00004496"/>
    </source>
</evidence>
<dbReference type="GO" id="GO:0051028">
    <property type="term" value="P:mRNA transport"/>
    <property type="evidence" value="ECO:0007669"/>
    <property type="project" value="UniProtKB-KW"/>
</dbReference>
<evidence type="ECO:0000256" key="7">
    <source>
        <dbReference type="ARBA" id="ARBA00022723"/>
    </source>
</evidence>
<comment type="caution">
    <text evidence="19">The sequence shown here is derived from an EMBL/GenBank/DDBJ whole genome shotgun (WGS) entry which is preliminary data.</text>
</comment>
<dbReference type="CDD" id="cd02249">
    <property type="entry name" value="ZZ"/>
    <property type="match status" value="1"/>
</dbReference>
<feature type="region of interest" description="Disordered" evidence="17">
    <location>
        <begin position="582"/>
        <end position="610"/>
    </location>
</feature>
<dbReference type="PANTHER" id="PTHR20930">
    <property type="entry name" value="OVARIAN CARCINOMA ANTIGEN CA125-RELATED"/>
    <property type="match status" value="1"/>
</dbReference>
<keyword evidence="10" id="KW-0862">Zinc</keyword>
<dbReference type="Pfam" id="PF09405">
    <property type="entry name" value="Btz"/>
    <property type="match status" value="1"/>
</dbReference>
<evidence type="ECO:0000256" key="16">
    <source>
        <dbReference type="PROSITE-ProRule" id="PRU00228"/>
    </source>
</evidence>
<dbReference type="Gene3D" id="2.60.40.10">
    <property type="entry name" value="Immunoglobulins"/>
    <property type="match status" value="1"/>
</dbReference>
<evidence type="ECO:0000256" key="11">
    <source>
        <dbReference type="ARBA" id="ARBA00022845"/>
    </source>
</evidence>
<dbReference type="GO" id="GO:0003729">
    <property type="term" value="F:mRNA binding"/>
    <property type="evidence" value="ECO:0007669"/>
    <property type="project" value="InterPro"/>
</dbReference>
<dbReference type="GO" id="GO:0006397">
    <property type="term" value="P:mRNA processing"/>
    <property type="evidence" value="ECO:0007669"/>
    <property type="project" value="UniProtKB-KW"/>
</dbReference>
<gene>
    <name evidence="19" type="ORF">FH972_022477</name>
</gene>
<evidence type="ECO:0000256" key="15">
    <source>
        <dbReference type="ARBA" id="ARBA00023242"/>
    </source>
</evidence>
<keyword evidence="14" id="KW-0508">mRNA splicing</keyword>
<feature type="compositionally biased region" description="Basic and acidic residues" evidence="17">
    <location>
        <begin position="159"/>
        <end position="176"/>
    </location>
</feature>
<dbReference type="Proteomes" id="UP000327013">
    <property type="component" value="Unassembled WGS sequence"/>
</dbReference>
<evidence type="ECO:0000256" key="12">
    <source>
        <dbReference type="ARBA" id="ARBA00022884"/>
    </source>
</evidence>
<evidence type="ECO:0000313" key="20">
    <source>
        <dbReference type="Proteomes" id="UP000327013"/>
    </source>
</evidence>
<evidence type="ECO:0000256" key="6">
    <source>
        <dbReference type="ARBA" id="ARBA00022664"/>
    </source>
</evidence>
<reference evidence="19 20" key="1">
    <citation type="submission" date="2019-06" db="EMBL/GenBank/DDBJ databases">
        <title>A chromosomal-level reference genome of Carpinus fangiana (Coryloideae, Betulaceae).</title>
        <authorList>
            <person name="Yang X."/>
            <person name="Wang Z."/>
            <person name="Zhang L."/>
            <person name="Hao G."/>
            <person name="Liu J."/>
            <person name="Yang Y."/>
        </authorList>
    </citation>
    <scope>NUCLEOTIDE SEQUENCE [LARGE SCALE GENOMIC DNA]</scope>
    <source>
        <strain evidence="19">Cfa_2016G</strain>
        <tissue evidence="19">Leaf</tissue>
    </source>
</reference>
<keyword evidence="6" id="KW-0507">mRNA processing</keyword>
<dbReference type="GO" id="GO:0000184">
    <property type="term" value="P:nuclear-transcribed mRNA catabolic process, nonsense-mediated decay"/>
    <property type="evidence" value="ECO:0007669"/>
    <property type="project" value="UniProtKB-KW"/>
</dbReference>
<dbReference type="Pfam" id="PF16158">
    <property type="entry name" value="N_BRCA1_IG"/>
    <property type="match status" value="1"/>
</dbReference>
<evidence type="ECO:0000256" key="8">
    <source>
        <dbReference type="ARBA" id="ARBA00022771"/>
    </source>
</evidence>
<evidence type="ECO:0000313" key="19">
    <source>
        <dbReference type="EMBL" id="KAB8342880.1"/>
    </source>
</evidence>
<dbReference type="SMART" id="SM00291">
    <property type="entry name" value="ZnF_ZZ"/>
    <property type="match status" value="4"/>
</dbReference>
<feature type="region of interest" description="Disordered" evidence="17">
    <location>
        <begin position="1038"/>
        <end position="1065"/>
    </location>
</feature>
<sequence>MAGVRRRNLLESRRRVPDEDEDEDSALVNAGDDSLSDGSIPSEADDNLADNSDLSEPDGNTVGPRSEAAQAAAHKKRSERRRKRDTPSRAKQSGPVQESRPAFVHNADTDAMANGIKPSEGAAEEDAVDFENSTCLGGRSAVPENIPSGPKTQPGRRVGPHEGGRGDEDQPKDRASDPAAVPNRGGFFMHDQRNDGFGRGGYGASGRGRGRGRLNGPGSQAAFISAHEDNTAARWTHDLHESVENSNSGAIGERSQTAQAQTSTRPASMSALLSKTVSIGTDAGQAAHPVARSPTSTTSRQTRADLAPTQSPSLHFPQHRTVIHIYTSGTTPQPAKRKGQRPWLRESAGQPAAESARGQQLHTERSDEQKIFVCEGWAGVADRFGEAGGEAAIQHTSRPVCRRLPADDDRSERNGHQRSAVSPAIATHIPWGTEPDPDASASAAESGVSGDDRITESKRVPGSAAAGAATLPPAGAATRRRRPLTRATHVLPQPGQWKHATVQYPGEGDQRAALPADEHAAGVRTVPGIPGDVPAGKLLTIERYSDSAAAYITLSTANPSSYKQLYRAAKAKTKLRLKATVTDATGPSPAEPAADRAAASVPSLVDAGKTTDTPTFATIDRALGKLLSEQHTSLQHGTSTSVEEMDKAMTQLMLTGSASQRQQPAPPATSSSPFGSAWHVCCNNCNKAMLDTHYHCGTCDDGDYDLCEGCVLTGISCPGTGHWLIKRNIKNGKVINSTTERLTPKVKSQPQPDMLVQKPIPGSFAPDVKAPTLVPEEPRRTCNSCVRVLPEKLLINCQDCEDYDLCVQCTKEAKHGHHPGHRFEPISADAQLSTPVMALCAPGRGEYHWATCDGCDSRIQGVRHKCLDCPDWDYCSKCFEGARRSHPEHRFVPVYTKINWALPKSTRHYGVYCDGPLCRDNKDQSYIHGTRFKCAICHDTDFCANCEAHPSNKHNKTHPMIMFKTQVKHASISTIAETENGPAMPAMGDQQPRTAASGSQAPTSPPPYAPLHPFSLPYGGTAKDATLAGLVSSIPKGDTPVWGRPGAARSNPAADSSSPASVSGSKLEANFVHDRIPDGTKFGTNEIFTQTWTLRNPGPLAWPAGVTVRTTGGDNMLNIDPSRSAGSAELSAAQESIPTGCPIMPGQEWHFTVTLRSPMCAGKHISYWRAKAPDGTPFGHKLWCEIEVSSTDSSPKRQHHDFMKKNAHERQQRMLQVLHRASVRQRSQHAVQQSEAAMAAAKASFNRPQQIPISCQASSSTEGGIPVQMANGASWSYGCGDLGRQWTPTHQQRKEQVAKAEKAFDKKVNAEKAIAETAVETASDINSSTTSSQMVFPTLEKESPASSTYLEPNEPATEIIASAPAEVRSAVVPETIATASVPASAADDELVNDFDSVEFEDDSDDEIFLTDEEYDILDASDEEVVHNGVPATK</sequence>
<dbReference type="Pfam" id="PF00569">
    <property type="entry name" value="ZZ"/>
    <property type="match status" value="1"/>
</dbReference>
<dbReference type="CDD" id="cd14947">
    <property type="entry name" value="NBR1_like"/>
    <property type="match status" value="1"/>
</dbReference>
<evidence type="ECO:0000256" key="10">
    <source>
        <dbReference type="ARBA" id="ARBA00022833"/>
    </source>
</evidence>
<feature type="compositionally biased region" description="Acidic residues" evidence="17">
    <location>
        <begin position="43"/>
        <end position="56"/>
    </location>
</feature>
<keyword evidence="12" id="KW-0694">RNA-binding</keyword>
<dbReference type="InterPro" id="IPR032350">
    <property type="entry name" value="Nbr1_FW"/>
</dbReference>
<dbReference type="GO" id="GO:0008380">
    <property type="term" value="P:RNA splicing"/>
    <property type="evidence" value="ECO:0007669"/>
    <property type="project" value="UniProtKB-KW"/>
</dbReference>
<feature type="compositionally biased region" description="Low complexity" evidence="17">
    <location>
        <begin position="464"/>
        <end position="477"/>
    </location>
</feature>
<evidence type="ECO:0000256" key="5">
    <source>
        <dbReference type="ARBA" id="ARBA00022490"/>
    </source>
</evidence>
<feature type="compositionally biased region" description="Basic residues" evidence="17">
    <location>
        <begin position="73"/>
        <end position="84"/>
    </location>
</feature>
<feature type="region of interest" description="Disordered" evidence="17">
    <location>
        <begin position="243"/>
        <end position="265"/>
    </location>
</feature>
<evidence type="ECO:0000256" key="1">
    <source>
        <dbReference type="ARBA" id="ARBA00004123"/>
    </source>
</evidence>
<feature type="region of interest" description="Disordered" evidence="17">
    <location>
        <begin position="979"/>
        <end position="1014"/>
    </location>
</feature>
<feature type="compositionally biased region" description="Low complexity" evidence="17">
    <location>
        <begin position="438"/>
        <end position="449"/>
    </location>
</feature>
<feature type="compositionally biased region" description="Polar residues" evidence="17">
    <location>
        <begin position="244"/>
        <end position="265"/>
    </location>
</feature>
<evidence type="ECO:0000259" key="18">
    <source>
        <dbReference type="PROSITE" id="PS50135"/>
    </source>
</evidence>
<comment type="subcellular location">
    <subcellularLocation>
        <location evidence="2">Cytoplasm</location>
    </subcellularLocation>
    <subcellularLocation>
        <location evidence="1">Nucleus</location>
    </subcellularLocation>
</comment>
<dbReference type="EMBL" id="VIBQ01000012">
    <property type="protein sequence ID" value="KAB8342880.1"/>
    <property type="molecule type" value="Genomic_DNA"/>
</dbReference>
<keyword evidence="5" id="KW-0963">Cytoplasm</keyword>
<evidence type="ECO:0000256" key="17">
    <source>
        <dbReference type="SAM" id="MobiDB-lite"/>
    </source>
</evidence>
<evidence type="ECO:0000256" key="13">
    <source>
        <dbReference type="ARBA" id="ARBA00023161"/>
    </source>
</evidence>
<keyword evidence="7" id="KW-0479">Metal-binding</keyword>
<dbReference type="CDD" id="cd02340">
    <property type="entry name" value="ZZ_NBR1_like"/>
    <property type="match status" value="2"/>
</dbReference>
<feature type="region of interest" description="Disordered" evidence="17">
    <location>
        <begin position="390"/>
        <end position="493"/>
    </location>
</feature>
<evidence type="ECO:0000256" key="14">
    <source>
        <dbReference type="ARBA" id="ARBA00023187"/>
    </source>
</evidence>
<dbReference type="PANTHER" id="PTHR20930:SF0">
    <property type="entry name" value="PROTEIN ILRUN"/>
    <property type="match status" value="1"/>
</dbReference>
<keyword evidence="8 16" id="KW-0863">Zinc-finger</keyword>
<feature type="region of interest" description="Disordered" evidence="17">
    <location>
        <begin position="1"/>
        <end position="220"/>
    </location>
</feature>
<feature type="compositionally biased region" description="Polar residues" evidence="17">
    <location>
        <begin position="991"/>
        <end position="1002"/>
    </location>
</feature>
<keyword evidence="20" id="KW-1185">Reference proteome</keyword>
<dbReference type="GO" id="GO:0008270">
    <property type="term" value="F:zinc ion binding"/>
    <property type="evidence" value="ECO:0007669"/>
    <property type="project" value="UniProtKB-KW"/>
</dbReference>
<evidence type="ECO:0000256" key="4">
    <source>
        <dbReference type="ARBA" id="ARBA00022448"/>
    </source>
</evidence>
<dbReference type="OrthoDB" id="661148at2759"/>
<dbReference type="InterPro" id="IPR018545">
    <property type="entry name" value="Btz_dom"/>
</dbReference>
<feature type="domain" description="ZZ-type" evidence="18">
    <location>
        <begin position="847"/>
        <end position="899"/>
    </location>
</feature>
<accession>A0A5N6KSP7</accession>
<comment type="similarity">
    <text evidence="3">Belongs to the CASC3 family.</text>
</comment>
<dbReference type="Gene3D" id="3.30.60.90">
    <property type="match status" value="4"/>
</dbReference>
<dbReference type="InterPro" id="IPR000433">
    <property type="entry name" value="Znf_ZZ"/>
</dbReference>
<keyword evidence="13" id="KW-0866">Nonsense-mediated mRNA decay</keyword>
<dbReference type="GO" id="GO:0005737">
    <property type="term" value="C:cytoplasm"/>
    <property type="evidence" value="ECO:0007669"/>
    <property type="project" value="UniProtKB-SubCell"/>
</dbReference>
<keyword evidence="15" id="KW-0539">Nucleus</keyword>
<feature type="region of interest" description="Disordered" evidence="17">
    <location>
        <begin position="283"/>
        <end position="366"/>
    </location>
</feature>
<feature type="compositionally biased region" description="Basic and acidic residues" evidence="17">
    <location>
        <begin position="450"/>
        <end position="459"/>
    </location>
</feature>
<keyword evidence="9" id="KW-0509">mRNA transport</keyword>
<name>A0A5N6KSP7_9ROSI</name>
<feature type="compositionally biased region" description="Basic and acidic residues" evidence="17">
    <location>
        <begin position="8"/>
        <end position="17"/>
    </location>
</feature>
<feature type="compositionally biased region" description="Low complexity" evidence="17">
    <location>
        <begin position="1047"/>
        <end position="1065"/>
    </location>
</feature>
<dbReference type="PROSITE" id="PS50135">
    <property type="entry name" value="ZF_ZZ_2"/>
    <property type="match status" value="1"/>
</dbReference>
<dbReference type="InterPro" id="IPR013783">
    <property type="entry name" value="Ig-like_fold"/>
</dbReference>
<dbReference type="GO" id="GO:0006417">
    <property type="term" value="P:regulation of translation"/>
    <property type="evidence" value="ECO:0007669"/>
    <property type="project" value="UniProtKB-KW"/>
</dbReference>
<keyword evidence="4" id="KW-0813">Transport</keyword>
<dbReference type="InterPro" id="IPR043145">
    <property type="entry name" value="Znf_ZZ_sf"/>
</dbReference>
<feature type="compositionally biased region" description="Low complexity" evidence="17">
    <location>
        <begin position="587"/>
        <end position="603"/>
    </location>
</feature>
<evidence type="ECO:0000256" key="3">
    <source>
        <dbReference type="ARBA" id="ARBA00009548"/>
    </source>
</evidence>
<dbReference type="SUPFAM" id="SSF57850">
    <property type="entry name" value="RING/U-box"/>
    <property type="match status" value="4"/>
</dbReference>